<dbReference type="InterPro" id="IPR050706">
    <property type="entry name" value="Cyclic-di-GMP_PDE-like"/>
</dbReference>
<dbReference type="PANTHER" id="PTHR33121">
    <property type="entry name" value="CYCLIC DI-GMP PHOSPHODIESTERASE PDEF"/>
    <property type="match status" value="1"/>
</dbReference>
<dbReference type="Pfam" id="PF00563">
    <property type="entry name" value="EAL"/>
    <property type="match status" value="1"/>
</dbReference>
<dbReference type="RefSeq" id="WP_353864555.1">
    <property type="nucleotide sequence ID" value="NZ_CP088295.1"/>
</dbReference>
<dbReference type="SUPFAM" id="SSF141868">
    <property type="entry name" value="EAL domain-like"/>
    <property type="match status" value="1"/>
</dbReference>
<organism evidence="2 3">
    <name type="scientific">Svornostia abyssi</name>
    <dbReference type="NCBI Taxonomy" id="2898438"/>
    <lineage>
        <taxon>Bacteria</taxon>
        <taxon>Bacillati</taxon>
        <taxon>Actinomycetota</taxon>
        <taxon>Thermoleophilia</taxon>
        <taxon>Solirubrobacterales</taxon>
        <taxon>Baekduiaceae</taxon>
        <taxon>Svornostia</taxon>
    </lineage>
</organism>
<dbReference type="EMBL" id="CP088295">
    <property type="protein sequence ID" value="UUY04061.1"/>
    <property type="molecule type" value="Genomic_DNA"/>
</dbReference>
<dbReference type="PROSITE" id="PS50883">
    <property type="entry name" value="EAL"/>
    <property type="match status" value="1"/>
</dbReference>
<gene>
    <name evidence="2" type="ORF">LRS13_00595</name>
</gene>
<evidence type="ECO:0000313" key="2">
    <source>
        <dbReference type="EMBL" id="UUY04061.1"/>
    </source>
</evidence>
<accession>A0ABY5PHF2</accession>
<dbReference type="InterPro" id="IPR001633">
    <property type="entry name" value="EAL_dom"/>
</dbReference>
<dbReference type="CDD" id="cd01948">
    <property type="entry name" value="EAL"/>
    <property type="match status" value="1"/>
</dbReference>
<dbReference type="Proteomes" id="UP001058860">
    <property type="component" value="Chromosome"/>
</dbReference>
<sequence length="420" mass="44192">MKTSPSTDDAAELDRILGDGLLSTVYQPIVDLETSETVAYEALARGPEGSELHRPERMFEVAREAGRVAELDWACRASALRGVRESGLRPPYSLFVNVEPDAAGVPAPPELRGLLDWARAELHLVVELTERALTARPSGVLAGVPFLRNAGVAIALDDVGVDARSLALMPFLHPEVLKLDMRLVQESPDRELAATVHAVAARAEAAGTLVLAEGIETEAHLERARALGARHGQGWLFGPPGPAPADAPLGLPLGRFAMPHGDDDGAPPKVTPFTLVSERIEPRVAEAGLLTALARELEDHALAAGSAGVLLAAGAGCPGADGWARYRELAGEVAFVGVLGDGLASSPEPGVRTAPFRPDDVLADEWTVCVISPHVAAAMTARAVEGADGADARFRYCLTYDRDLVCGAARTLMARIGPAR</sequence>
<evidence type="ECO:0000259" key="1">
    <source>
        <dbReference type="PROSITE" id="PS50883"/>
    </source>
</evidence>
<reference evidence="3" key="1">
    <citation type="submission" date="2021-11" db="EMBL/GenBank/DDBJ databases">
        <title>Cultivation dependent microbiological survey of springs from the worlds oldest radium mine currently devoted to the extraction of radon-saturated water.</title>
        <authorList>
            <person name="Kapinusova G."/>
            <person name="Smrhova T."/>
            <person name="Strejcek M."/>
            <person name="Suman J."/>
            <person name="Jani K."/>
            <person name="Pajer P."/>
            <person name="Uhlik O."/>
        </authorList>
    </citation>
    <scope>NUCLEOTIDE SEQUENCE [LARGE SCALE GENOMIC DNA]</scope>
    <source>
        <strain evidence="3">J379</strain>
    </source>
</reference>
<protein>
    <submittedName>
        <fullName evidence="2">EAL domain-containing protein</fullName>
    </submittedName>
</protein>
<keyword evidence="3" id="KW-1185">Reference proteome</keyword>
<dbReference type="InterPro" id="IPR035919">
    <property type="entry name" value="EAL_sf"/>
</dbReference>
<dbReference type="Pfam" id="PF10069">
    <property type="entry name" value="DICT"/>
    <property type="match status" value="1"/>
</dbReference>
<dbReference type="Gene3D" id="3.20.20.450">
    <property type="entry name" value="EAL domain"/>
    <property type="match status" value="1"/>
</dbReference>
<proteinExistence type="predicted"/>
<name>A0ABY5PHF2_9ACTN</name>
<dbReference type="PANTHER" id="PTHR33121:SF76">
    <property type="entry name" value="SIGNALING PROTEIN"/>
    <property type="match status" value="1"/>
</dbReference>
<feature type="domain" description="EAL" evidence="1">
    <location>
        <begin position="6"/>
        <end position="254"/>
    </location>
</feature>
<dbReference type="InterPro" id="IPR019278">
    <property type="entry name" value="DICT_dom"/>
</dbReference>
<dbReference type="SMART" id="SM00052">
    <property type="entry name" value="EAL"/>
    <property type="match status" value="1"/>
</dbReference>
<evidence type="ECO:0000313" key="3">
    <source>
        <dbReference type="Proteomes" id="UP001058860"/>
    </source>
</evidence>